<dbReference type="Proteomes" id="UP000007809">
    <property type="component" value="Chromosome"/>
</dbReference>
<dbReference type="KEGG" id="pdx:Psed_3393"/>
<dbReference type="PANTHER" id="PTHR42831:SF1">
    <property type="entry name" value="FE-S PROTEIN MATURATION AUXILIARY FACTOR YITW"/>
    <property type="match status" value="1"/>
</dbReference>
<organism evidence="3 4">
    <name type="scientific">Pseudonocardia dioxanivorans (strain ATCC 55486 / DSM 44775 / JCM 13855 / CB1190)</name>
    <dbReference type="NCBI Taxonomy" id="675635"/>
    <lineage>
        <taxon>Bacteria</taxon>
        <taxon>Bacillati</taxon>
        <taxon>Actinomycetota</taxon>
        <taxon>Actinomycetes</taxon>
        <taxon>Pseudonocardiales</taxon>
        <taxon>Pseudonocardiaceae</taxon>
        <taxon>Pseudonocardia</taxon>
    </lineage>
</organism>
<name>F4CYE2_PSEUX</name>
<evidence type="ECO:0000313" key="4">
    <source>
        <dbReference type="Proteomes" id="UP000007809"/>
    </source>
</evidence>
<dbReference type="InterPro" id="IPR052339">
    <property type="entry name" value="Fe-S_Maturation_MIP18"/>
</dbReference>
<dbReference type="PANTHER" id="PTHR42831">
    <property type="entry name" value="FE-S PROTEIN MATURATION AUXILIARY FACTOR YITW"/>
    <property type="match status" value="1"/>
</dbReference>
<accession>F4CYE2</accession>
<dbReference type="InterPro" id="IPR034904">
    <property type="entry name" value="FSCA_dom_sf"/>
</dbReference>
<sequence>MSETANEAAAAAERPADTAAAERPADTAAAERPADTAAAERPADTAAAEPAADEVVRGAAGMPEPPAAAGEGAPGDASLEDIEEAMRDVVDPELGINVVDLGLVYGLAVEEKTAVIDMTLTSAACPLTDVIEEQTRAALTGGPSGGLVDDIRINWVWMPPWGPEKITEDGREQLRALGFRV</sequence>
<keyword evidence="4" id="KW-1185">Reference proteome</keyword>
<evidence type="ECO:0000256" key="1">
    <source>
        <dbReference type="SAM" id="MobiDB-lite"/>
    </source>
</evidence>
<dbReference type="InterPro" id="IPR002744">
    <property type="entry name" value="MIP18-like"/>
</dbReference>
<dbReference type="EMBL" id="CP002593">
    <property type="protein sequence ID" value="AEA25582.1"/>
    <property type="molecule type" value="Genomic_DNA"/>
</dbReference>
<dbReference type="HOGENOM" id="CLU_091588_0_0_11"/>
<evidence type="ECO:0000259" key="2">
    <source>
        <dbReference type="Pfam" id="PF01883"/>
    </source>
</evidence>
<feature type="compositionally biased region" description="Low complexity" evidence="1">
    <location>
        <begin position="1"/>
        <end position="50"/>
    </location>
</feature>
<proteinExistence type="predicted"/>
<dbReference type="AlphaFoldDB" id="F4CYE2"/>
<gene>
    <name evidence="3" type="ordered locus">Psed_3393</name>
</gene>
<feature type="region of interest" description="Disordered" evidence="1">
    <location>
        <begin position="1"/>
        <end position="52"/>
    </location>
</feature>
<dbReference type="SUPFAM" id="SSF117916">
    <property type="entry name" value="Fe-S cluster assembly (FSCA) domain-like"/>
    <property type="match status" value="1"/>
</dbReference>
<dbReference type="Pfam" id="PF01883">
    <property type="entry name" value="FeS_assembly_P"/>
    <property type="match status" value="1"/>
</dbReference>
<dbReference type="OrthoDB" id="9805360at2"/>
<feature type="domain" description="MIP18 family-like" evidence="2">
    <location>
        <begin position="80"/>
        <end position="143"/>
    </location>
</feature>
<dbReference type="eggNOG" id="COG2151">
    <property type="taxonomic scope" value="Bacteria"/>
</dbReference>
<dbReference type="Gene3D" id="3.30.300.130">
    <property type="entry name" value="Fe-S cluster assembly (FSCA)"/>
    <property type="match status" value="1"/>
</dbReference>
<evidence type="ECO:0000313" key="3">
    <source>
        <dbReference type="EMBL" id="AEA25582.1"/>
    </source>
</evidence>
<dbReference type="STRING" id="675635.Psed_3393"/>
<reference evidence="3 4" key="1">
    <citation type="journal article" date="2011" name="J. Bacteriol.">
        <title>Genome sequence of the 1,4-dioxane-degrading Pseudonocardia dioxanivorans strain CB1190.</title>
        <authorList>
            <person name="Sales C.M."/>
            <person name="Mahendra S."/>
            <person name="Grostern A."/>
            <person name="Parales R.E."/>
            <person name="Goodwin L.A."/>
            <person name="Woyke T."/>
            <person name="Nolan M."/>
            <person name="Lapidus A."/>
            <person name="Chertkov O."/>
            <person name="Ovchinnikova G."/>
            <person name="Sczyrba A."/>
            <person name="Alvarez-Cohen L."/>
        </authorList>
    </citation>
    <scope>NUCLEOTIDE SEQUENCE [LARGE SCALE GENOMIC DNA]</scope>
    <source>
        <strain evidence="4">ATCC 55486 / DSM 44775 / JCM 13855 / CB1190</strain>
    </source>
</reference>
<protein>
    <recommendedName>
        <fullName evidence="2">MIP18 family-like domain-containing protein</fullName>
    </recommendedName>
</protein>